<dbReference type="PANTHER" id="PTHR43969">
    <property type="entry name" value="GLUTATHIONE S TRANSFERASE D10, ISOFORM A-RELATED"/>
    <property type="match status" value="1"/>
</dbReference>
<dbReference type="Pfam" id="PF00043">
    <property type="entry name" value="GST_C"/>
    <property type="match status" value="1"/>
</dbReference>
<dbReference type="InterPro" id="IPR004046">
    <property type="entry name" value="GST_C"/>
</dbReference>
<dbReference type="PROSITE" id="PS50404">
    <property type="entry name" value="GST_NTER"/>
    <property type="match status" value="1"/>
</dbReference>
<dbReference type="PROSITE" id="PS50405">
    <property type="entry name" value="GST_CTER"/>
    <property type="match status" value="1"/>
</dbReference>
<dbReference type="InterPro" id="IPR004045">
    <property type="entry name" value="Glutathione_S-Trfase_N"/>
</dbReference>
<sequence length="216" mass="24355">MSPKLYMTPASSPVRSVLLVAEAINLNLENLEVNLMDQDQLTPEFLKINPEHTVPVLNDDGFILADSHAINVYLVEKYGKDSNLYPKDIKERAIVNHRLHFDNGTLFVRMANIIRSIFFNNEKSISQDKIDAILEAYKIMETFLQHGPWMAGQNMTVADLGMIATVSSMDMLVPVKKDECPKLASWMGKMEALHFYSANKKGLEMLAALVKAKLEN</sequence>
<feature type="domain" description="GST C-terminal" evidence="3">
    <location>
        <begin position="88"/>
        <end position="216"/>
    </location>
</feature>
<dbReference type="SUPFAM" id="SSF47616">
    <property type="entry name" value="GST C-terminal domain-like"/>
    <property type="match status" value="1"/>
</dbReference>
<name>A0A9P0AS58_BRAAE</name>
<protein>
    <submittedName>
        <fullName evidence="4">Uncharacterized protein</fullName>
    </submittedName>
</protein>
<proteinExistence type="predicted"/>
<dbReference type="CDD" id="cd03177">
    <property type="entry name" value="GST_C_Delta_Epsilon"/>
    <property type="match status" value="1"/>
</dbReference>
<dbReference type="OrthoDB" id="2309723at2759"/>
<dbReference type="FunFam" id="3.40.30.10:FF:000034">
    <property type="entry name" value="glutathione S-transferase 1"/>
    <property type="match status" value="1"/>
</dbReference>
<reference evidence="4" key="1">
    <citation type="submission" date="2021-12" db="EMBL/GenBank/DDBJ databases">
        <authorList>
            <person name="King R."/>
        </authorList>
    </citation>
    <scope>NUCLEOTIDE SEQUENCE</scope>
</reference>
<evidence type="ECO:0000313" key="5">
    <source>
        <dbReference type="Proteomes" id="UP001154078"/>
    </source>
</evidence>
<evidence type="ECO:0000313" key="4">
    <source>
        <dbReference type="EMBL" id="CAH0546311.1"/>
    </source>
</evidence>
<dbReference type="Pfam" id="PF13417">
    <property type="entry name" value="GST_N_3"/>
    <property type="match status" value="1"/>
</dbReference>
<evidence type="ECO:0000259" key="2">
    <source>
        <dbReference type="PROSITE" id="PS50404"/>
    </source>
</evidence>
<dbReference type="SFLD" id="SFLDS00019">
    <property type="entry name" value="Glutathione_Transferase_(cytos"/>
    <property type="match status" value="1"/>
</dbReference>
<keyword evidence="5" id="KW-1185">Reference proteome</keyword>
<dbReference type="AlphaFoldDB" id="A0A9P0AS58"/>
<organism evidence="4 5">
    <name type="scientific">Brassicogethes aeneus</name>
    <name type="common">Rape pollen beetle</name>
    <name type="synonym">Meligethes aeneus</name>
    <dbReference type="NCBI Taxonomy" id="1431903"/>
    <lineage>
        <taxon>Eukaryota</taxon>
        <taxon>Metazoa</taxon>
        <taxon>Ecdysozoa</taxon>
        <taxon>Arthropoda</taxon>
        <taxon>Hexapoda</taxon>
        <taxon>Insecta</taxon>
        <taxon>Pterygota</taxon>
        <taxon>Neoptera</taxon>
        <taxon>Endopterygota</taxon>
        <taxon>Coleoptera</taxon>
        <taxon>Polyphaga</taxon>
        <taxon>Cucujiformia</taxon>
        <taxon>Nitidulidae</taxon>
        <taxon>Meligethinae</taxon>
        <taxon>Brassicogethes</taxon>
    </lineage>
</organism>
<dbReference type="SFLD" id="SFLDG01153">
    <property type="entry name" value="Main.4:_Theta-like"/>
    <property type="match status" value="1"/>
</dbReference>
<dbReference type="Gene3D" id="3.40.30.10">
    <property type="entry name" value="Glutaredoxin"/>
    <property type="match status" value="1"/>
</dbReference>
<dbReference type="Gene3D" id="1.20.1050.10">
    <property type="match status" value="1"/>
</dbReference>
<dbReference type="SFLD" id="SFLDG00358">
    <property type="entry name" value="Main_(cytGST)"/>
    <property type="match status" value="1"/>
</dbReference>
<dbReference type="GO" id="GO:0004364">
    <property type="term" value="F:glutathione transferase activity"/>
    <property type="evidence" value="ECO:0007669"/>
    <property type="project" value="TreeGrafter"/>
</dbReference>
<dbReference type="CDD" id="cd03045">
    <property type="entry name" value="GST_N_Delta_Epsilon"/>
    <property type="match status" value="1"/>
</dbReference>
<dbReference type="GO" id="GO:0006749">
    <property type="term" value="P:glutathione metabolic process"/>
    <property type="evidence" value="ECO:0007669"/>
    <property type="project" value="TreeGrafter"/>
</dbReference>
<evidence type="ECO:0000259" key="3">
    <source>
        <dbReference type="PROSITE" id="PS50405"/>
    </source>
</evidence>
<dbReference type="PANTHER" id="PTHR43969:SF8">
    <property type="entry name" value="GLUTATHIONE S TRANSFERASE E13, ISOFORM A-RELATED"/>
    <property type="match status" value="1"/>
</dbReference>
<accession>A0A9P0AS58</accession>
<feature type="domain" description="GST N-terminal" evidence="2">
    <location>
        <begin position="1"/>
        <end position="82"/>
    </location>
</feature>
<dbReference type="EMBL" id="OV121132">
    <property type="protein sequence ID" value="CAH0546311.1"/>
    <property type="molecule type" value="Genomic_DNA"/>
</dbReference>
<dbReference type="FunFam" id="1.20.1050.10:FF:000007">
    <property type="entry name" value="Glutathione S-transferase 1-1"/>
    <property type="match status" value="1"/>
</dbReference>
<comment type="subunit">
    <text evidence="1">Homodimer.</text>
</comment>
<gene>
    <name evidence="4" type="ORF">MELIAE_LOCUS505</name>
</gene>
<dbReference type="InterPro" id="IPR036249">
    <property type="entry name" value="Thioredoxin-like_sf"/>
</dbReference>
<dbReference type="SUPFAM" id="SSF52833">
    <property type="entry name" value="Thioredoxin-like"/>
    <property type="match status" value="1"/>
</dbReference>
<dbReference type="Proteomes" id="UP001154078">
    <property type="component" value="Chromosome 1"/>
</dbReference>
<evidence type="ECO:0000256" key="1">
    <source>
        <dbReference type="ARBA" id="ARBA00011738"/>
    </source>
</evidence>
<dbReference type="InterPro" id="IPR040079">
    <property type="entry name" value="Glutathione_S-Trfase"/>
</dbReference>
<dbReference type="InterPro" id="IPR010987">
    <property type="entry name" value="Glutathione-S-Trfase_C-like"/>
</dbReference>
<dbReference type="InterPro" id="IPR036282">
    <property type="entry name" value="Glutathione-S-Trfase_C_sf"/>
</dbReference>